<keyword evidence="10" id="KW-1185">Reference proteome</keyword>
<dbReference type="Proteomes" id="UP001213000">
    <property type="component" value="Unassembled WGS sequence"/>
</dbReference>
<reference evidence="9" key="1">
    <citation type="submission" date="2022-07" db="EMBL/GenBank/DDBJ databases">
        <title>Genome Sequence of Leucocoprinus birnbaumii.</title>
        <authorList>
            <person name="Buettner E."/>
        </authorList>
    </citation>
    <scope>NUCLEOTIDE SEQUENCE</scope>
    <source>
        <strain evidence="9">VT141</strain>
    </source>
</reference>
<comment type="catalytic activity">
    <reaction evidence="1 7">
        <text>[protein]-peptidylproline (omega=180) = [protein]-peptidylproline (omega=0)</text>
        <dbReference type="Rhea" id="RHEA:16237"/>
        <dbReference type="Rhea" id="RHEA-COMP:10747"/>
        <dbReference type="Rhea" id="RHEA-COMP:10748"/>
        <dbReference type="ChEBI" id="CHEBI:83833"/>
        <dbReference type="ChEBI" id="CHEBI:83834"/>
        <dbReference type="EC" id="5.2.1.8"/>
    </reaction>
</comment>
<dbReference type="PANTHER" id="PTHR10516:SF443">
    <property type="entry name" value="FK506-BINDING PROTEIN 59-RELATED"/>
    <property type="match status" value="1"/>
</dbReference>
<keyword evidence="5 7" id="KW-0413">Isomerase</keyword>
<dbReference type="PROSITE" id="PS50059">
    <property type="entry name" value="FKBP_PPIASE"/>
    <property type="match status" value="1"/>
</dbReference>
<dbReference type="PANTHER" id="PTHR10516">
    <property type="entry name" value="PEPTIDYL-PROLYL CIS-TRANS ISOMERASE"/>
    <property type="match status" value="1"/>
</dbReference>
<comment type="function">
    <text evidence="2">PPIases accelerate the folding of proteins. It catalyzes the cis-trans isomerization of proline imidic peptide bonds in oligopeptides.</text>
</comment>
<evidence type="ECO:0000259" key="8">
    <source>
        <dbReference type="PROSITE" id="PS50059"/>
    </source>
</evidence>
<dbReference type="SUPFAM" id="SSF54534">
    <property type="entry name" value="FKBP-like"/>
    <property type="match status" value="1"/>
</dbReference>
<evidence type="ECO:0000256" key="4">
    <source>
        <dbReference type="ARBA" id="ARBA00023110"/>
    </source>
</evidence>
<dbReference type="Pfam" id="PF00254">
    <property type="entry name" value="FKBP_C"/>
    <property type="match status" value="1"/>
</dbReference>
<comment type="caution">
    <text evidence="9">The sequence shown here is derived from an EMBL/GenBank/DDBJ whole genome shotgun (WGS) entry which is preliminary data.</text>
</comment>
<protein>
    <recommendedName>
        <fullName evidence="3 7">peptidylprolyl isomerase</fullName>
        <ecNumber evidence="3 7">5.2.1.8</ecNumber>
    </recommendedName>
</protein>
<dbReference type="InterPro" id="IPR046357">
    <property type="entry name" value="PPIase_dom_sf"/>
</dbReference>
<accession>A0AAD5VZ77</accession>
<proteinExistence type="inferred from homology"/>
<dbReference type="Gene3D" id="3.10.50.40">
    <property type="match status" value="1"/>
</dbReference>
<sequence>MALRLPDPSVDLKRYQNLSNPAPTRTSGIKGTLPKLTAEKLYRTGVTIERISGGDGKTFPKKGDTVTIHYVGTLKEGGKKFDSSRDRNEAFRTKIGVGAVIRGWDEGVPQLSLGERARLIISSDYGYGAEGYSNLIPKNADLVFDVELLKIN</sequence>
<organism evidence="9 10">
    <name type="scientific">Leucocoprinus birnbaumii</name>
    <dbReference type="NCBI Taxonomy" id="56174"/>
    <lineage>
        <taxon>Eukaryota</taxon>
        <taxon>Fungi</taxon>
        <taxon>Dikarya</taxon>
        <taxon>Basidiomycota</taxon>
        <taxon>Agaricomycotina</taxon>
        <taxon>Agaricomycetes</taxon>
        <taxon>Agaricomycetidae</taxon>
        <taxon>Agaricales</taxon>
        <taxon>Agaricineae</taxon>
        <taxon>Agaricaceae</taxon>
        <taxon>Leucocoprinus</taxon>
    </lineage>
</organism>
<evidence type="ECO:0000256" key="2">
    <source>
        <dbReference type="ARBA" id="ARBA00002388"/>
    </source>
</evidence>
<dbReference type="EC" id="5.2.1.8" evidence="3 7"/>
<dbReference type="InterPro" id="IPR001179">
    <property type="entry name" value="PPIase_FKBP_dom"/>
</dbReference>
<gene>
    <name evidence="9" type="ORF">NP233_g3407</name>
</gene>
<dbReference type="GO" id="GO:0003755">
    <property type="term" value="F:peptidyl-prolyl cis-trans isomerase activity"/>
    <property type="evidence" value="ECO:0007669"/>
    <property type="project" value="UniProtKB-KW"/>
</dbReference>
<evidence type="ECO:0000256" key="6">
    <source>
        <dbReference type="ARBA" id="ARBA00038106"/>
    </source>
</evidence>
<dbReference type="InterPro" id="IPR050689">
    <property type="entry name" value="FKBP-type_PPIase"/>
</dbReference>
<comment type="similarity">
    <text evidence="6">Belongs to the FKBP-type PPIase family. FKBP1 subfamily.</text>
</comment>
<evidence type="ECO:0000313" key="9">
    <source>
        <dbReference type="EMBL" id="KAJ3571963.1"/>
    </source>
</evidence>
<evidence type="ECO:0000256" key="1">
    <source>
        <dbReference type="ARBA" id="ARBA00000971"/>
    </source>
</evidence>
<keyword evidence="4 7" id="KW-0697">Rotamase</keyword>
<evidence type="ECO:0000256" key="7">
    <source>
        <dbReference type="PROSITE-ProRule" id="PRU00277"/>
    </source>
</evidence>
<dbReference type="AlphaFoldDB" id="A0AAD5VZ77"/>
<feature type="domain" description="PPIase FKBP-type" evidence="8">
    <location>
        <begin position="63"/>
        <end position="152"/>
    </location>
</feature>
<evidence type="ECO:0000256" key="3">
    <source>
        <dbReference type="ARBA" id="ARBA00013194"/>
    </source>
</evidence>
<evidence type="ECO:0000313" key="10">
    <source>
        <dbReference type="Proteomes" id="UP001213000"/>
    </source>
</evidence>
<dbReference type="FunFam" id="3.10.50.40:FF:000025">
    <property type="entry name" value="Peptidylprolyl isomerase"/>
    <property type="match status" value="1"/>
</dbReference>
<evidence type="ECO:0000256" key="5">
    <source>
        <dbReference type="ARBA" id="ARBA00023235"/>
    </source>
</evidence>
<dbReference type="GO" id="GO:0005737">
    <property type="term" value="C:cytoplasm"/>
    <property type="evidence" value="ECO:0007669"/>
    <property type="project" value="TreeGrafter"/>
</dbReference>
<name>A0AAD5VZ77_9AGAR</name>
<dbReference type="EMBL" id="JANIEX010000163">
    <property type="protein sequence ID" value="KAJ3571963.1"/>
    <property type="molecule type" value="Genomic_DNA"/>
</dbReference>